<protein>
    <submittedName>
        <fullName evidence="2">Transmembrane protein</fullName>
    </submittedName>
</protein>
<feature type="transmembrane region" description="Helical" evidence="1">
    <location>
        <begin position="139"/>
        <end position="159"/>
    </location>
</feature>
<comment type="caution">
    <text evidence="2">The sequence shown here is derived from an EMBL/GenBank/DDBJ whole genome shotgun (WGS) entry which is preliminary data.</text>
</comment>
<sequence>MNRFFSSLPQCILSRSLPAYKVKHLQSFVIKPINYQVGCQLLHTSKVLKYCSNPTASTNVISQLEGSAKLVKDVIVFKYENPRFFKYLNIFAISQFFCWNYLAHFSFTSLRDSPVQDTGEDVSWWRKINLGENKYRNSLSIMCVVLGYGLLCVSWMYILRSVRYLVLRKDGSTVTFVTYTPYGHNRIMDVPLKCVSAQQSRPQAKVQLPLKVKNKAFFYILDMRGEFLNARLYDFTVGLRRKF</sequence>
<evidence type="ECO:0000256" key="1">
    <source>
        <dbReference type="SAM" id="Phobius"/>
    </source>
</evidence>
<dbReference type="Pfam" id="PF06979">
    <property type="entry name" value="TMEM70"/>
    <property type="match status" value="1"/>
</dbReference>
<keyword evidence="1" id="KW-1133">Transmembrane helix</keyword>
<organism evidence="2 3">
    <name type="scientific">Pseudolycoriella hygida</name>
    <dbReference type="NCBI Taxonomy" id="35572"/>
    <lineage>
        <taxon>Eukaryota</taxon>
        <taxon>Metazoa</taxon>
        <taxon>Ecdysozoa</taxon>
        <taxon>Arthropoda</taxon>
        <taxon>Hexapoda</taxon>
        <taxon>Insecta</taxon>
        <taxon>Pterygota</taxon>
        <taxon>Neoptera</taxon>
        <taxon>Endopterygota</taxon>
        <taxon>Diptera</taxon>
        <taxon>Nematocera</taxon>
        <taxon>Sciaroidea</taxon>
        <taxon>Sciaridae</taxon>
        <taxon>Pseudolycoriella</taxon>
    </lineage>
</organism>
<evidence type="ECO:0000313" key="3">
    <source>
        <dbReference type="Proteomes" id="UP001151699"/>
    </source>
</evidence>
<dbReference type="InterPro" id="IPR045325">
    <property type="entry name" value="TMEM70/TMEM186/TMEM223"/>
</dbReference>
<name>A0A9Q0RUH3_9DIPT</name>
<keyword evidence="1" id="KW-0472">Membrane</keyword>
<keyword evidence="3" id="KW-1185">Reference proteome</keyword>
<dbReference type="OrthoDB" id="5950063at2759"/>
<reference evidence="2" key="1">
    <citation type="submission" date="2022-07" db="EMBL/GenBank/DDBJ databases">
        <authorList>
            <person name="Trinca V."/>
            <person name="Uliana J.V.C."/>
            <person name="Torres T.T."/>
            <person name="Ward R.J."/>
            <person name="Monesi N."/>
        </authorList>
    </citation>
    <scope>NUCLEOTIDE SEQUENCE</scope>
    <source>
        <strain evidence="2">HSMRA1968</strain>
        <tissue evidence="2">Whole embryos</tissue>
    </source>
</reference>
<dbReference type="GO" id="GO:0005739">
    <property type="term" value="C:mitochondrion"/>
    <property type="evidence" value="ECO:0007669"/>
    <property type="project" value="TreeGrafter"/>
</dbReference>
<evidence type="ECO:0000313" key="2">
    <source>
        <dbReference type="EMBL" id="KAJ6628654.1"/>
    </source>
</evidence>
<dbReference type="EMBL" id="WJQU01003006">
    <property type="protein sequence ID" value="KAJ6628654.1"/>
    <property type="molecule type" value="Genomic_DNA"/>
</dbReference>
<dbReference type="PANTHER" id="PTHR14549">
    <property type="entry name" value="TRANSMEMBRANE PROTEIN 223"/>
    <property type="match status" value="1"/>
</dbReference>
<dbReference type="InterPro" id="IPR026100">
    <property type="entry name" value="Tmem223"/>
</dbReference>
<gene>
    <name evidence="2" type="primary">tmem223</name>
    <name evidence="2" type="ORF">Bhyg_16563</name>
</gene>
<accession>A0A9Q0RUH3</accession>
<dbReference type="AlphaFoldDB" id="A0A9Q0RUH3"/>
<proteinExistence type="predicted"/>
<keyword evidence="1 2" id="KW-0812">Transmembrane</keyword>
<dbReference type="Proteomes" id="UP001151699">
    <property type="component" value="Unassembled WGS sequence"/>
</dbReference>
<dbReference type="PANTHER" id="PTHR14549:SF2">
    <property type="entry name" value="TRANSMEMBRANE PROTEIN 223"/>
    <property type="match status" value="1"/>
</dbReference>
<dbReference type="GO" id="GO:0007399">
    <property type="term" value="P:nervous system development"/>
    <property type="evidence" value="ECO:0007669"/>
    <property type="project" value="TreeGrafter"/>
</dbReference>